<dbReference type="EMBL" id="MASW01000024">
    <property type="protein sequence ID" value="PXY16643.1"/>
    <property type="molecule type" value="Genomic_DNA"/>
</dbReference>
<comment type="caution">
    <text evidence="1">The sequence shown here is derived from an EMBL/GenBank/DDBJ whole genome shotgun (WGS) entry which is preliminary data.</text>
</comment>
<accession>A0A2V4ACD5</accession>
<reference evidence="1 2" key="1">
    <citation type="submission" date="2016-07" db="EMBL/GenBank/DDBJ databases">
        <title>Draft genome sequence of Prauserella muralis DSM 45305, isolated from a mould-covered wall in an indoor environment.</title>
        <authorList>
            <person name="Ruckert C."/>
            <person name="Albersmeier A."/>
            <person name="Jiang C.-L."/>
            <person name="Jiang Y."/>
            <person name="Kalinowski J."/>
            <person name="Schneider O."/>
            <person name="Winkler A."/>
            <person name="Zotchev S.B."/>
        </authorList>
    </citation>
    <scope>NUCLEOTIDE SEQUENCE [LARGE SCALE GENOMIC DNA]</scope>
    <source>
        <strain evidence="1 2">DSM 45305</strain>
        <plasmid evidence="2">ppmurdsm45305</plasmid>
    </source>
</reference>
<name>A0A2V4ACD5_9PSEU</name>
<evidence type="ECO:0000313" key="2">
    <source>
        <dbReference type="Proteomes" id="UP000249915"/>
    </source>
</evidence>
<dbReference type="InterPro" id="IPR046609">
    <property type="entry name" value="DUF6668"/>
</dbReference>
<sequence>MDPPPPHARLPVHARPPAPAAPHAQARWWWVSCHGGSGASTLARLIPGGWESGPAWPNPQLGGPPGVLLVCRSHHAGLSAASAAVRQWASGHVPRTLALWGLVIVADAPGRLPRSLLALRQRISGTVRATFFVPWVEVWRTEEPSRDTAPRQLAQLGELLQSTPWITKGQQG</sequence>
<organism evidence="1 2">
    <name type="scientific">Prauserella muralis</name>
    <dbReference type="NCBI Taxonomy" id="588067"/>
    <lineage>
        <taxon>Bacteria</taxon>
        <taxon>Bacillati</taxon>
        <taxon>Actinomycetota</taxon>
        <taxon>Actinomycetes</taxon>
        <taxon>Pseudonocardiales</taxon>
        <taxon>Pseudonocardiaceae</taxon>
        <taxon>Prauserella</taxon>
    </lineage>
</organism>
<geneLocation type="plasmid" evidence="2">
    <name>ppmurdsm45305</name>
</geneLocation>
<protein>
    <submittedName>
        <fullName evidence="1">Uncharacterized protein</fullName>
    </submittedName>
</protein>
<dbReference type="AlphaFoldDB" id="A0A2V4ACD5"/>
<gene>
    <name evidence="1" type="ORF">BAY60_36035</name>
</gene>
<keyword evidence="2" id="KW-1185">Reference proteome</keyword>
<keyword evidence="1" id="KW-0614">Plasmid</keyword>
<dbReference type="Proteomes" id="UP000249915">
    <property type="component" value="Plasmid pPmurDSM45305"/>
</dbReference>
<evidence type="ECO:0000313" key="1">
    <source>
        <dbReference type="EMBL" id="PXY16643.1"/>
    </source>
</evidence>
<dbReference type="Pfam" id="PF20373">
    <property type="entry name" value="DUF6668"/>
    <property type="match status" value="1"/>
</dbReference>
<proteinExistence type="predicted"/>